<dbReference type="Proteomes" id="UP001596152">
    <property type="component" value="Unassembled WGS sequence"/>
</dbReference>
<dbReference type="SUPFAM" id="SSF48295">
    <property type="entry name" value="TrpR-like"/>
    <property type="match status" value="1"/>
</dbReference>
<accession>A0ABW0FYH2</accession>
<reference evidence="2" key="1">
    <citation type="journal article" date="2019" name="Int. J. Syst. Evol. Microbiol.">
        <title>The Global Catalogue of Microorganisms (GCM) 10K type strain sequencing project: providing services to taxonomists for standard genome sequencing and annotation.</title>
        <authorList>
            <consortium name="The Broad Institute Genomics Platform"/>
            <consortium name="The Broad Institute Genome Sequencing Center for Infectious Disease"/>
            <person name="Wu L."/>
            <person name="Ma J."/>
        </authorList>
    </citation>
    <scope>NUCLEOTIDE SEQUENCE [LARGE SCALE GENOMIC DNA]</scope>
    <source>
        <strain evidence="2">JCM 12125</strain>
    </source>
</reference>
<protein>
    <submittedName>
        <fullName evidence="1">Uncharacterized protein</fullName>
    </submittedName>
</protein>
<evidence type="ECO:0000313" key="1">
    <source>
        <dbReference type="EMBL" id="MFC5346281.1"/>
    </source>
</evidence>
<dbReference type="Gene3D" id="1.10.1750.10">
    <property type="match status" value="1"/>
</dbReference>
<proteinExistence type="predicted"/>
<comment type="caution">
    <text evidence="1">The sequence shown here is derived from an EMBL/GenBank/DDBJ whole genome shotgun (WGS) entry which is preliminary data.</text>
</comment>
<dbReference type="RefSeq" id="WP_374036795.1">
    <property type="nucleotide sequence ID" value="NZ_CP169082.1"/>
</dbReference>
<dbReference type="InterPro" id="IPR010921">
    <property type="entry name" value="Trp_repressor/repl_initiator"/>
</dbReference>
<gene>
    <name evidence="1" type="ORF">ACFPIE_20385</name>
</gene>
<evidence type="ECO:0000313" key="2">
    <source>
        <dbReference type="Proteomes" id="UP001596152"/>
    </source>
</evidence>
<keyword evidence="2" id="KW-1185">Reference proteome</keyword>
<organism evidence="1 2">
    <name type="scientific">Brevundimonas staleyi</name>
    <dbReference type="NCBI Taxonomy" id="74326"/>
    <lineage>
        <taxon>Bacteria</taxon>
        <taxon>Pseudomonadati</taxon>
        <taxon>Pseudomonadota</taxon>
        <taxon>Alphaproteobacteria</taxon>
        <taxon>Caulobacterales</taxon>
        <taxon>Caulobacteraceae</taxon>
        <taxon>Brevundimonas</taxon>
    </lineage>
</organism>
<sequence length="235" mass="25050">MSMVALTSLSAPPVTPRVGSPSRSAILTALAAAAVRHGNVKAVLVLAQTARPRSLMTCAGEVRWLAFAGLETVYPDAAREALMACFGLKPSRDRRQRAWQGRRAWQADDLAAVARAVSENEAAQLTARWIWPHACALAAGRTGADPAVVATVTGSRATPPRIVARARKLAVYLTVTEGDVNLSAMAAATGLDKSTVRFHVEGLADARDDDAALDEELETLSAELRARLDQELSQW</sequence>
<dbReference type="EMBL" id="JBHSLF010000056">
    <property type="protein sequence ID" value="MFC5346281.1"/>
    <property type="molecule type" value="Genomic_DNA"/>
</dbReference>
<name>A0ABW0FYH2_9CAUL</name>